<organism evidence="2 3">
    <name type="scientific">Brevibacillus fulvus</name>
    <dbReference type="NCBI Taxonomy" id="1125967"/>
    <lineage>
        <taxon>Bacteria</taxon>
        <taxon>Bacillati</taxon>
        <taxon>Bacillota</taxon>
        <taxon>Bacilli</taxon>
        <taxon>Bacillales</taxon>
        <taxon>Paenibacillaceae</taxon>
        <taxon>Brevibacillus</taxon>
    </lineage>
</organism>
<feature type="transmembrane region" description="Helical" evidence="1">
    <location>
        <begin position="6"/>
        <end position="23"/>
    </location>
</feature>
<comment type="caution">
    <text evidence="2">The sequence shown here is derived from an EMBL/GenBank/DDBJ whole genome shotgun (WGS) entry which is preliminary data.</text>
</comment>
<feature type="transmembrane region" description="Helical" evidence="1">
    <location>
        <begin position="119"/>
        <end position="139"/>
    </location>
</feature>
<keyword evidence="1" id="KW-1133">Transmembrane helix</keyword>
<dbReference type="Proteomes" id="UP000717624">
    <property type="component" value="Unassembled WGS sequence"/>
</dbReference>
<protein>
    <submittedName>
        <fullName evidence="2">Uncharacterized protein</fullName>
    </submittedName>
</protein>
<evidence type="ECO:0000313" key="3">
    <source>
        <dbReference type="Proteomes" id="UP000717624"/>
    </source>
</evidence>
<evidence type="ECO:0000313" key="2">
    <source>
        <dbReference type="EMBL" id="MBM7588972.1"/>
    </source>
</evidence>
<keyword evidence="3" id="KW-1185">Reference proteome</keyword>
<feature type="transmembrane region" description="Helical" evidence="1">
    <location>
        <begin position="90"/>
        <end position="113"/>
    </location>
</feature>
<sequence>MYTFAFIALAVNFLIIVLMPKRLTRKEMYMTGMTMLGITLFIDCIVGFALDLFDDVDKEIHVVDIILEATIGPSYGLIITNFLPKGKAKFWLYLVAVVIISLVLESLFVYFKFLVYKGWTLWYSSLVYVLGMLFLRWHLRFIRSPE</sequence>
<gene>
    <name evidence="2" type="ORF">JOD01_000558</name>
</gene>
<feature type="transmembrane region" description="Helical" evidence="1">
    <location>
        <begin position="65"/>
        <end position="83"/>
    </location>
</feature>
<keyword evidence="1" id="KW-0472">Membrane</keyword>
<name>A0A938XZW1_9BACL</name>
<dbReference type="EMBL" id="JAFBEB010000001">
    <property type="protein sequence ID" value="MBM7588972.1"/>
    <property type="molecule type" value="Genomic_DNA"/>
</dbReference>
<proteinExistence type="predicted"/>
<evidence type="ECO:0000256" key="1">
    <source>
        <dbReference type="SAM" id="Phobius"/>
    </source>
</evidence>
<accession>A0A938XZW1</accession>
<dbReference type="RefSeq" id="WP_204516678.1">
    <property type="nucleotide sequence ID" value="NZ_BAABIN010000009.1"/>
</dbReference>
<feature type="transmembrane region" description="Helical" evidence="1">
    <location>
        <begin position="35"/>
        <end position="53"/>
    </location>
</feature>
<dbReference type="AlphaFoldDB" id="A0A938XZW1"/>
<keyword evidence="1" id="KW-0812">Transmembrane</keyword>
<reference evidence="2" key="1">
    <citation type="submission" date="2021-01" db="EMBL/GenBank/DDBJ databases">
        <title>Genomic Encyclopedia of Type Strains, Phase IV (KMG-IV): sequencing the most valuable type-strain genomes for metagenomic binning, comparative biology and taxonomic classification.</title>
        <authorList>
            <person name="Goeker M."/>
        </authorList>
    </citation>
    <scope>NUCLEOTIDE SEQUENCE</scope>
    <source>
        <strain evidence="2">DSM 25523</strain>
    </source>
</reference>